<organism evidence="2 3">
    <name type="scientific">Austropuccinia psidii MF-1</name>
    <dbReference type="NCBI Taxonomy" id="1389203"/>
    <lineage>
        <taxon>Eukaryota</taxon>
        <taxon>Fungi</taxon>
        <taxon>Dikarya</taxon>
        <taxon>Basidiomycota</taxon>
        <taxon>Pucciniomycotina</taxon>
        <taxon>Pucciniomycetes</taxon>
        <taxon>Pucciniales</taxon>
        <taxon>Sphaerophragmiaceae</taxon>
        <taxon>Austropuccinia</taxon>
    </lineage>
</organism>
<accession>A0A9Q3GQI3</accession>
<dbReference type="OrthoDB" id="10260712at2759"/>
<comment type="caution">
    <text evidence="2">The sequence shown here is derived from an EMBL/GenBank/DDBJ whole genome shotgun (WGS) entry which is preliminary data.</text>
</comment>
<reference evidence="2" key="1">
    <citation type="submission" date="2021-03" db="EMBL/GenBank/DDBJ databases">
        <title>Draft genome sequence of rust myrtle Austropuccinia psidii MF-1, a brazilian biotype.</title>
        <authorList>
            <person name="Quecine M.C."/>
            <person name="Pachon D.M.R."/>
            <person name="Bonatelli M.L."/>
            <person name="Correr F.H."/>
            <person name="Franceschini L.M."/>
            <person name="Leite T.F."/>
            <person name="Margarido G.R.A."/>
            <person name="Almeida C.A."/>
            <person name="Ferrarezi J.A."/>
            <person name="Labate C.A."/>
        </authorList>
    </citation>
    <scope>NUCLEOTIDE SEQUENCE</scope>
    <source>
        <strain evidence="2">MF-1</strain>
    </source>
</reference>
<name>A0A9Q3GQI3_9BASI</name>
<evidence type="ECO:0000313" key="2">
    <source>
        <dbReference type="EMBL" id="MBW0476156.1"/>
    </source>
</evidence>
<dbReference type="Proteomes" id="UP000765509">
    <property type="component" value="Unassembled WGS sequence"/>
</dbReference>
<keyword evidence="3" id="KW-1185">Reference proteome</keyword>
<evidence type="ECO:0000256" key="1">
    <source>
        <dbReference type="SAM" id="MobiDB-lite"/>
    </source>
</evidence>
<dbReference type="AlphaFoldDB" id="A0A9Q3GQI3"/>
<proteinExistence type="predicted"/>
<dbReference type="EMBL" id="AVOT02004363">
    <property type="protein sequence ID" value="MBW0476156.1"/>
    <property type="molecule type" value="Genomic_DNA"/>
</dbReference>
<protein>
    <submittedName>
        <fullName evidence="2">Uncharacterized protein</fullName>
    </submittedName>
</protein>
<evidence type="ECO:0000313" key="3">
    <source>
        <dbReference type="Proteomes" id="UP000765509"/>
    </source>
</evidence>
<feature type="region of interest" description="Disordered" evidence="1">
    <location>
        <begin position="202"/>
        <end position="221"/>
    </location>
</feature>
<gene>
    <name evidence="2" type="ORF">O181_015871</name>
</gene>
<sequence>MKKCLAFTRFGAPCPEPPASGSKWCITHEELQGKCLRIYKHHSRELDRYAVENPYLNFRIPADEPHVSQPRTHITAEMIPDASHVAQVDDQEALRAWYQIARRTWALANRAVLAREHHHSQFYQHGDDSHRHFNEILRHKQDVLEQLMSAIDQKLFELTIGAEEAEWLLPEKSNESSSAHVLMFSCDELADSCSRDGPTTLETPFTPPSSPTPCQQCESVSEDPDEKLYRKKKTVIGQLMNYLDFPQTSFGIPLEACQELQEIIRNIFRRIIVRDAGLFVRAKEFDPSPSSGSGLYPENSRLNHEDFQCPIKAFINSDRLSLKELERLWGLMKLGKDKIGPELIRNSIADIYRDPIGNDAKQKVGTNNVKKSAKIWILGGYVWRKAQEGPLIRSGCDYLHALVGCAGCMLSVCRTFEEWIENRRLAFVGYRYDAWAEPQEQPFERLFRCLRIVVCRHNCHSKRYKVEKIVPKSKKLKTVYTETQERHFLQLCMSLADPRVDKIINALHMQTTLFNLFAVRRDTGEITHRPASEDGLWCSRIRSGYSAVERKTKRFTPASAFKADKHLFRNTLCSPETAFKHRFNDCWDVLIMDAKAGDFQSFIASIEKVALQVIGFASIKEALINEQKQELVIKGKNDSTGLFAVSSSPTLSSSNRSTFFSKNAIAGLQNCRLLFKDSFSKEIPGANSRNDKSAILTSAKK</sequence>